<evidence type="ECO:0000256" key="2">
    <source>
        <dbReference type="ARBA" id="ARBA00007118"/>
    </source>
</evidence>
<comment type="similarity">
    <text evidence="2">Belongs to the nitroreductase family.</text>
</comment>
<evidence type="ECO:0000256" key="1">
    <source>
        <dbReference type="ARBA" id="ARBA00001917"/>
    </source>
</evidence>
<accession>A0A2G5NNU8</accession>
<comment type="cofactor">
    <cofactor evidence="1">
        <name>FMN</name>
        <dbReference type="ChEBI" id="CHEBI:58210"/>
    </cofactor>
</comment>
<evidence type="ECO:0000256" key="5">
    <source>
        <dbReference type="ARBA" id="ARBA00022857"/>
    </source>
</evidence>
<comment type="caution">
    <text evidence="9">The sequence shown here is derived from an EMBL/GenBank/DDBJ whole genome shotgun (WGS) entry which is preliminary data.</text>
</comment>
<proteinExistence type="inferred from homology"/>
<dbReference type="Proteomes" id="UP000229523">
    <property type="component" value="Unassembled WGS sequence"/>
</dbReference>
<dbReference type="Gene3D" id="3.40.109.10">
    <property type="entry name" value="NADH Oxidase"/>
    <property type="match status" value="1"/>
</dbReference>
<dbReference type="AlphaFoldDB" id="A0A2G5NNU8"/>
<dbReference type="InterPro" id="IPR050627">
    <property type="entry name" value="Nitroreductase/BluB"/>
</dbReference>
<evidence type="ECO:0000313" key="9">
    <source>
        <dbReference type="EMBL" id="RAI82159.1"/>
    </source>
</evidence>
<dbReference type="SUPFAM" id="SSF55469">
    <property type="entry name" value="FMN-dependent nitroreductase-like"/>
    <property type="match status" value="1"/>
</dbReference>
<dbReference type="PANTHER" id="PTHR23026">
    <property type="entry name" value="NADPH NITROREDUCTASE"/>
    <property type="match status" value="1"/>
</dbReference>
<evidence type="ECO:0000256" key="3">
    <source>
        <dbReference type="ARBA" id="ARBA00022630"/>
    </source>
</evidence>
<dbReference type="Pfam" id="PF00881">
    <property type="entry name" value="Nitroreductase"/>
    <property type="match status" value="1"/>
</dbReference>
<dbReference type="GO" id="GO:0046857">
    <property type="term" value="F:oxidoreductase activity, acting on other nitrogenous compounds as donors, with NAD or NADP as acceptor"/>
    <property type="evidence" value="ECO:0007669"/>
    <property type="project" value="TreeGrafter"/>
</dbReference>
<dbReference type="CDD" id="cd02149">
    <property type="entry name" value="NfsB-like"/>
    <property type="match status" value="1"/>
</dbReference>
<feature type="domain" description="Nitroreductase" evidence="8">
    <location>
        <begin position="17"/>
        <end position="199"/>
    </location>
</feature>
<reference evidence="9 10" key="1">
    <citation type="journal article" date="2018" name="Front. Microbiol.">
        <title>Description and Comparative Genomics of Macrococcus caseolyticus subsp. hominis subsp. nov., Macrococcus goetzii sp. nov., Macrococcus epidermidis sp. nov., and Macrococcus bohemicus sp. nov., Novel Macrococci From Human Clinical Material With Virulence Potential and Suspected Uptake of Foreign DNA by Natural Transformation.</title>
        <authorList>
            <person name="Maslanova I."/>
            <person name="Wertheimer Z."/>
            <person name="Sedlacek I."/>
            <person name="Svec P."/>
            <person name="Indrakova A."/>
            <person name="Kovarovic V."/>
            <person name="Schumann P."/>
            <person name="Sproer C."/>
            <person name="Kralova S."/>
            <person name="Sedo O."/>
            <person name="Kristofova L."/>
            <person name="Vrbovska V."/>
            <person name="Fuzik T."/>
            <person name="Petras P."/>
            <person name="Zdrahal Z."/>
            <person name="Ruzickova V."/>
            <person name="Doskar J."/>
            <person name="Pantucek R."/>
        </authorList>
    </citation>
    <scope>NUCLEOTIDE SEQUENCE [LARGE SCALE GENOMIC DNA]</scope>
    <source>
        <strain evidence="9 10">CCM 4927</strain>
    </source>
</reference>
<evidence type="ECO:0000256" key="6">
    <source>
        <dbReference type="ARBA" id="ARBA00023002"/>
    </source>
</evidence>
<dbReference type="InterPro" id="IPR033878">
    <property type="entry name" value="NfsB-like"/>
</dbReference>
<dbReference type="GO" id="GO:0046256">
    <property type="term" value="P:2,4,6-trinitrotoluene catabolic process"/>
    <property type="evidence" value="ECO:0007669"/>
    <property type="project" value="TreeGrafter"/>
</dbReference>
<protein>
    <submittedName>
        <fullName evidence="9">NAD(P)H-dependent oxidoreductase</fullName>
    </submittedName>
</protein>
<name>A0A2G5NNU8_9STAP</name>
<keyword evidence="4" id="KW-0288">FMN</keyword>
<keyword evidence="7" id="KW-0520">NAD</keyword>
<keyword evidence="6" id="KW-0560">Oxidoreductase</keyword>
<keyword evidence="5" id="KW-0521">NADP</keyword>
<dbReference type="PANTHER" id="PTHR23026:SF125">
    <property type="entry name" value="OXYGEN-INSENSITIVE NAD(P)H NITROREDUCTASE"/>
    <property type="match status" value="1"/>
</dbReference>
<organism evidence="9 10">
    <name type="scientific">Macrococcoides goetzii</name>
    <dbReference type="NCBI Taxonomy" id="1891097"/>
    <lineage>
        <taxon>Bacteria</taxon>
        <taxon>Bacillati</taxon>
        <taxon>Bacillota</taxon>
        <taxon>Bacilli</taxon>
        <taxon>Bacillales</taxon>
        <taxon>Staphylococcaceae</taxon>
        <taxon>Macrococcoides</taxon>
    </lineage>
</organism>
<dbReference type="GO" id="GO:0005829">
    <property type="term" value="C:cytosol"/>
    <property type="evidence" value="ECO:0007669"/>
    <property type="project" value="TreeGrafter"/>
</dbReference>
<evidence type="ECO:0000313" key="10">
    <source>
        <dbReference type="Proteomes" id="UP000229523"/>
    </source>
</evidence>
<evidence type="ECO:0000256" key="7">
    <source>
        <dbReference type="ARBA" id="ARBA00023027"/>
    </source>
</evidence>
<keyword evidence="3" id="KW-0285">Flavoprotein</keyword>
<dbReference type="InterPro" id="IPR029479">
    <property type="entry name" value="Nitroreductase"/>
</dbReference>
<evidence type="ECO:0000259" key="8">
    <source>
        <dbReference type="Pfam" id="PF00881"/>
    </source>
</evidence>
<evidence type="ECO:0000256" key="4">
    <source>
        <dbReference type="ARBA" id="ARBA00022643"/>
    </source>
</evidence>
<dbReference type="InterPro" id="IPR000415">
    <property type="entry name" value="Nitroreductase-like"/>
</dbReference>
<gene>
    <name evidence="9" type="ORF">BFS35_000305</name>
</gene>
<dbReference type="EMBL" id="MJBI02000001">
    <property type="protein sequence ID" value="RAI82159.1"/>
    <property type="molecule type" value="Genomic_DNA"/>
</dbReference>
<sequence length="220" mass="25756">MDKSIIKEEILKAHHFRHAAREYNEEKIPKEDMDFILEVARLSPSSVGLEPWRFVVLENEEIKNKISDVAWGAKKQLATASHFVLILARKDVRYDSEYFIEHFKRRQPDEDKLKRMLSIYEEFQTEHIEVVDSERTLFDWSSKQSYIALGNMMTAAAQIGIDSCPIEGFDYRKVNAILEEAGIIDRQKEGISVMVSFGYRKLDPRHEKARKSVDEVITWF</sequence>
<keyword evidence="10" id="KW-1185">Reference proteome</keyword>